<dbReference type="EMBL" id="JBBPEH010000005">
    <property type="protein sequence ID" value="KAK7538672.1"/>
    <property type="molecule type" value="Genomic_DNA"/>
</dbReference>
<dbReference type="Proteomes" id="UP001360953">
    <property type="component" value="Unassembled WGS sequence"/>
</dbReference>
<dbReference type="GeneID" id="92033005"/>
<proteinExistence type="predicted"/>
<evidence type="ECO:0000256" key="1">
    <source>
        <dbReference type="SAM" id="Phobius"/>
    </source>
</evidence>
<name>A0ABR1LU31_9PEZI</name>
<dbReference type="RefSeq" id="XP_066656359.1">
    <property type="nucleotide sequence ID" value="XM_066800099.1"/>
</dbReference>
<reference evidence="2 3" key="1">
    <citation type="submission" date="2024-04" db="EMBL/GenBank/DDBJ databases">
        <title>Phyllosticta paracitricarpa is synonymous to the EU quarantine fungus P. citricarpa based on phylogenomic analyses.</title>
        <authorList>
            <consortium name="Lawrence Berkeley National Laboratory"/>
            <person name="Van ingen-buijs V.A."/>
            <person name="Van westerhoven A.C."/>
            <person name="Haridas S."/>
            <person name="Skiadas P."/>
            <person name="Martin F."/>
            <person name="Groenewald J.Z."/>
            <person name="Crous P.W."/>
            <person name="Seidl M.F."/>
        </authorList>
    </citation>
    <scope>NUCLEOTIDE SEQUENCE [LARGE SCALE GENOMIC DNA]</scope>
    <source>
        <strain evidence="2 3">CPC 17464</strain>
    </source>
</reference>
<accession>A0ABR1LU31</accession>
<keyword evidence="1" id="KW-0472">Membrane</keyword>
<gene>
    <name evidence="2" type="ORF">J3D65DRAFT_622727</name>
</gene>
<keyword evidence="1" id="KW-1133">Transmembrane helix</keyword>
<keyword evidence="3" id="KW-1185">Reference proteome</keyword>
<evidence type="ECO:0000313" key="2">
    <source>
        <dbReference type="EMBL" id="KAK7538672.1"/>
    </source>
</evidence>
<comment type="caution">
    <text evidence="2">The sequence shown here is derived from an EMBL/GenBank/DDBJ whole genome shotgun (WGS) entry which is preliminary data.</text>
</comment>
<sequence>MGWEVYWILEFGCWRLARGSCPLAFGRSEVLLGVGLGCAHVGHLIFIIVVTVTVTGITAAVPRHRRRLLVGA</sequence>
<evidence type="ECO:0000313" key="3">
    <source>
        <dbReference type="Proteomes" id="UP001360953"/>
    </source>
</evidence>
<keyword evidence="1" id="KW-0812">Transmembrane</keyword>
<organism evidence="2 3">
    <name type="scientific">Phyllosticta citribraziliensis</name>
    <dbReference type="NCBI Taxonomy" id="989973"/>
    <lineage>
        <taxon>Eukaryota</taxon>
        <taxon>Fungi</taxon>
        <taxon>Dikarya</taxon>
        <taxon>Ascomycota</taxon>
        <taxon>Pezizomycotina</taxon>
        <taxon>Dothideomycetes</taxon>
        <taxon>Dothideomycetes incertae sedis</taxon>
        <taxon>Botryosphaeriales</taxon>
        <taxon>Phyllostictaceae</taxon>
        <taxon>Phyllosticta</taxon>
    </lineage>
</organism>
<feature type="transmembrane region" description="Helical" evidence="1">
    <location>
        <begin position="41"/>
        <end position="61"/>
    </location>
</feature>
<protein>
    <submittedName>
        <fullName evidence="2">Uncharacterized protein</fullName>
    </submittedName>
</protein>